<keyword evidence="3" id="KW-0333">Golgi apparatus</keyword>
<dbReference type="InterPro" id="IPR022233">
    <property type="entry name" value="TRAPPC10/Trs130_C"/>
</dbReference>
<dbReference type="Pfam" id="PF24967">
    <property type="entry name" value="NTS_TR130"/>
    <property type="match status" value="1"/>
</dbReference>
<keyword evidence="9" id="KW-1185">Reference proteome</keyword>
<dbReference type="GO" id="GO:1990071">
    <property type="term" value="C:TRAPPII protein complex"/>
    <property type="evidence" value="ECO:0007669"/>
    <property type="project" value="InterPro"/>
</dbReference>
<dbReference type="GO" id="GO:0034498">
    <property type="term" value="P:early endosome to Golgi transport"/>
    <property type="evidence" value="ECO:0007669"/>
    <property type="project" value="TreeGrafter"/>
</dbReference>
<dbReference type="InterPro" id="IPR045126">
    <property type="entry name" value="TRAPPC10/Trs130"/>
</dbReference>
<reference evidence="8 9" key="1">
    <citation type="journal article" date="2019" name="BMC Genomics">
        <title>Chromosome level assembly and comparative genome analysis confirm lager-brewing yeasts originated from a single hybridization.</title>
        <authorList>
            <person name="Salazar A.N."/>
            <person name="Gorter de Vries A.R."/>
            <person name="van den Broek M."/>
            <person name="Brouwers N."/>
            <person name="de la Torre Cortes P."/>
            <person name="Kuijpers N.G.A."/>
            <person name="Daran J.G."/>
            <person name="Abeel T."/>
        </authorList>
    </citation>
    <scope>NUCLEOTIDE SEQUENCE [LARGE SCALE GENOMIC DNA]</scope>
    <source>
        <strain evidence="8 9">CBS 1483</strain>
    </source>
</reference>
<evidence type="ECO:0000256" key="1">
    <source>
        <dbReference type="ARBA" id="ARBA00004555"/>
    </source>
</evidence>
<evidence type="ECO:0000259" key="6">
    <source>
        <dbReference type="Pfam" id="PF24966"/>
    </source>
</evidence>
<name>A0A6C1EDC0_SACPS</name>
<dbReference type="InterPro" id="IPR056915">
    <property type="entry name" value="Ig_TR130_2nd"/>
</dbReference>
<dbReference type="PANTHER" id="PTHR13251:SF3">
    <property type="entry name" value="TRAFFICKING PROTEIN PARTICLE COMPLEX SUBUNIT 10"/>
    <property type="match status" value="1"/>
</dbReference>
<evidence type="ECO:0000313" key="9">
    <source>
        <dbReference type="Proteomes" id="UP000501346"/>
    </source>
</evidence>
<dbReference type="OrthoDB" id="10256906at2759"/>
<dbReference type="Proteomes" id="UP000501346">
    <property type="component" value="Chromosome SeXIII-ScXIII"/>
</dbReference>
<evidence type="ECO:0000259" key="5">
    <source>
        <dbReference type="Pfam" id="PF23036"/>
    </source>
</evidence>
<dbReference type="InterPro" id="IPR056916">
    <property type="entry name" value="NTS_TR130"/>
</dbReference>
<dbReference type="PANTHER" id="PTHR13251">
    <property type="entry name" value="EPILEPSY HOLOPROSENCEPHALY CANDIDATE 1/TMEM1"/>
    <property type="match status" value="1"/>
</dbReference>
<evidence type="ECO:0000313" key="8">
    <source>
        <dbReference type="EMBL" id="QID87356.1"/>
    </source>
</evidence>
<feature type="domain" description="TRAPPC10/Trs130 C-terminal" evidence="4">
    <location>
        <begin position="976"/>
        <end position="1084"/>
    </location>
</feature>
<evidence type="ECO:0000259" key="4">
    <source>
        <dbReference type="Pfam" id="PF12584"/>
    </source>
</evidence>
<dbReference type="InterPro" id="IPR056913">
    <property type="entry name" value="TRAPPC10/Trs130_N"/>
</dbReference>
<organism evidence="8 9">
    <name type="scientific">Saccharomyces pastorianus</name>
    <name type="common">Lager yeast</name>
    <name type="synonym">Saccharomyces cerevisiae x Saccharomyces eubayanus</name>
    <dbReference type="NCBI Taxonomy" id="27292"/>
    <lineage>
        <taxon>Eukaryota</taxon>
        <taxon>Fungi</taxon>
        <taxon>Dikarya</taxon>
        <taxon>Ascomycota</taxon>
        <taxon>Saccharomycotina</taxon>
        <taxon>Saccharomycetes</taxon>
        <taxon>Saccharomycetales</taxon>
        <taxon>Saccharomycetaceae</taxon>
        <taxon>Saccharomyces</taxon>
    </lineage>
</organism>
<evidence type="ECO:0008006" key="10">
    <source>
        <dbReference type="Google" id="ProtNLM"/>
    </source>
</evidence>
<evidence type="ECO:0000256" key="2">
    <source>
        <dbReference type="ARBA" id="ARBA00022448"/>
    </source>
</evidence>
<dbReference type="GO" id="GO:0006891">
    <property type="term" value="P:intra-Golgi vesicle-mediated transport"/>
    <property type="evidence" value="ECO:0007669"/>
    <property type="project" value="TreeGrafter"/>
</dbReference>
<keyword evidence="2" id="KW-0813">Transport</keyword>
<gene>
    <name evidence="8" type="ORF">GRS66_010029</name>
</gene>
<protein>
    <recommendedName>
        <fullName evidence="10">Trafficking protein particle complex II-specific subunit 130</fullName>
    </recommendedName>
</protein>
<dbReference type="AlphaFoldDB" id="A0A6C1EDC0"/>
<dbReference type="Pfam" id="PF23036">
    <property type="entry name" value="TRAPPC10_1st"/>
    <property type="match status" value="1"/>
</dbReference>
<accession>A0A6C1EDC0</accession>
<dbReference type="Pfam" id="PF12584">
    <property type="entry name" value="TRAPPC10"/>
    <property type="match status" value="1"/>
</dbReference>
<feature type="domain" description="Trs130 NTS" evidence="7">
    <location>
        <begin position="302"/>
        <end position="529"/>
    </location>
</feature>
<sequence>MGIEVYCGSVPVSYFDPFDLFESLKPEFQQILPLDNVHWKAPNGTVRTVNKLPIELIPEDRGDGEKPNTEQPFLRFLIVNCISIDQYRAKVRPLVRQWLASLESVSSSTGEKMIYKPIILLYANSEVVDSNLFKSVSLMEKFGKDFPHIQTLEVRSVYRSPKDRQEFWNQFSQQIKASVLVIFQQRLTHLQRSLATLQKGNDFEEQLLTREKLYELYVAFNILEDANLELQKIKREILHRNMNMPDGQLQIPFESSSKSDESLSSIIIEGTLDKFQLHRYFFIRRLRLLRLEEQTLAAFVGAYQLIKNFIESVSIEYKKSARLLEFKHSFLKSMLSYFPRENIGNAILCEIKAELLMLKRDNWIQGVMIASDFRLMDKSCPNTGVPYKFDLLKETFSDEITFQDNFLSLTKEILSLFNMCEGKRQRIVDILSIEIGLLYHQRKEYEQAVSLFLSCYEYYTQTNWNVIGLKILQVFIDSLTHCPELEILKIDGESISASTILSNAFLNILKLCKDDIDKEAWWKKFIDLQLKNQADLIYPLDGLFEVNLIPKVDITRANVYGLEVDLKNYGFPEDISTKAMKLTLKNIMGDIIIFETGNILLKKGKNRPVLECKGIMYGEFSPLSFQITVGGITFVKDFLETQDETVVIPELYCKENTKVLINQARDLNLGEYALELTSVCRNHLESLQVEIEVQKSASNVKNVPISFSVDEIQVKRRFNNLIENTRVEYYLLDQTTAFDLVVKTSFTKKNKQDVYSETKKVHIECYLQLSVSVEDIFKKDIFFFKFLLNSSIREEPVILYSSQLSSPDTRNDYKIEGNYIATTPELITFDGNESFINCYQITANINFDSKDIFNLKVRYNTLKEQLDCFVTDALLIEGDVEWFVGFEKWRMFWELEILKELKYDYDAFKENRIIKSLKASIDLNKINSRLIKLSMEKTVLDKMLRCLNKVGKGVAVCNTDMDEYVRNLVPKQLTVPVQLPGFDQFFRVRFHPIQTENTTSDNTMVTLGCPIQYVVVVENLSEQWGQDAINDGGYILEILSSNEWLIHGKKRGAIKERQMEFEVYLIPLRKGYLSFPHVEVTNIYGKTCRVDHSNAFESMLIF</sequence>
<dbReference type="Pfam" id="PF24966">
    <property type="entry name" value="Ig_TR130_2nd"/>
    <property type="match status" value="1"/>
</dbReference>
<evidence type="ECO:0000256" key="3">
    <source>
        <dbReference type="ARBA" id="ARBA00023034"/>
    </source>
</evidence>
<proteinExistence type="predicted"/>
<dbReference type="GO" id="GO:0005829">
    <property type="term" value="C:cytosol"/>
    <property type="evidence" value="ECO:0007669"/>
    <property type="project" value="GOC"/>
</dbReference>
<evidence type="ECO:0000259" key="7">
    <source>
        <dbReference type="Pfam" id="PF24967"/>
    </source>
</evidence>
<feature type="domain" description="Trs130 second Ig-like" evidence="6">
    <location>
        <begin position="672"/>
        <end position="767"/>
    </location>
</feature>
<dbReference type="EMBL" id="CP049010">
    <property type="protein sequence ID" value="QID87356.1"/>
    <property type="molecule type" value="Genomic_DNA"/>
</dbReference>
<comment type="subcellular location">
    <subcellularLocation>
        <location evidence="1">Golgi apparatus</location>
    </subcellularLocation>
</comment>
<feature type="domain" description="TRAPPC10/Trs130 N-terminal" evidence="5">
    <location>
        <begin position="10"/>
        <end position="228"/>
    </location>
</feature>